<dbReference type="OrthoDB" id="5135310at2759"/>
<gene>
    <name evidence="2" type="ORF">BCR38DRAFT_350601</name>
</gene>
<evidence type="ECO:0000256" key="1">
    <source>
        <dbReference type="SAM" id="Phobius"/>
    </source>
</evidence>
<keyword evidence="1" id="KW-0472">Membrane</keyword>
<keyword evidence="3" id="KW-1185">Reference proteome</keyword>
<dbReference type="AlphaFoldDB" id="A0A1Y2DKX2"/>
<dbReference type="RefSeq" id="XP_040712364.1">
    <property type="nucleotide sequence ID" value="XM_040856579.1"/>
</dbReference>
<keyword evidence="1" id="KW-0812">Transmembrane</keyword>
<organism evidence="2 3">
    <name type="scientific">Pseudomassariella vexata</name>
    <dbReference type="NCBI Taxonomy" id="1141098"/>
    <lineage>
        <taxon>Eukaryota</taxon>
        <taxon>Fungi</taxon>
        <taxon>Dikarya</taxon>
        <taxon>Ascomycota</taxon>
        <taxon>Pezizomycotina</taxon>
        <taxon>Sordariomycetes</taxon>
        <taxon>Xylariomycetidae</taxon>
        <taxon>Amphisphaeriales</taxon>
        <taxon>Pseudomassariaceae</taxon>
        <taxon>Pseudomassariella</taxon>
    </lineage>
</organism>
<feature type="non-terminal residue" evidence="2">
    <location>
        <position position="1"/>
    </location>
</feature>
<keyword evidence="1" id="KW-1133">Transmembrane helix</keyword>
<protein>
    <submittedName>
        <fullName evidence="2">Uncharacterized protein</fullName>
    </submittedName>
</protein>
<evidence type="ECO:0000313" key="2">
    <source>
        <dbReference type="EMBL" id="ORY59930.1"/>
    </source>
</evidence>
<dbReference type="InParanoid" id="A0A1Y2DKX2"/>
<dbReference type="EMBL" id="MCFJ01000012">
    <property type="protein sequence ID" value="ORY59930.1"/>
    <property type="molecule type" value="Genomic_DNA"/>
</dbReference>
<evidence type="ECO:0000313" key="3">
    <source>
        <dbReference type="Proteomes" id="UP000193689"/>
    </source>
</evidence>
<reference evidence="2 3" key="1">
    <citation type="submission" date="2016-07" db="EMBL/GenBank/DDBJ databases">
        <title>Pervasive Adenine N6-methylation of Active Genes in Fungi.</title>
        <authorList>
            <consortium name="DOE Joint Genome Institute"/>
            <person name="Mondo S.J."/>
            <person name="Dannebaum R.O."/>
            <person name="Kuo R.C."/>
            <person name="Labutti K."/>
            <person name="Haridas S."/>
            <person name="Kuo A."/>
            <person name="Salamov A."/>
            <person name="Ahrendt S.R."/>
            <person name="Lipzen A."/>
            <person name="Sullivan W."/>
            <person name="Andreopoulos W.B."/>
            <person name="Clum A."/>
            <person name="Lindquist E."/>
            <person name="Daum C."/>
            <person name="Ramamoorthy G.K."/>
            <person name="Gryganskyi A."/>
            <person name="Culley D."/>
            <person name="Magnuson J.K."/>
            <person name="James T.Y."/>
            <person name="O'Malley M.A."/>
            <person name="Stajich J.E."/>
            <person name="Spatafora J.W."/>
            <person name="Visel A."/>
            <person name="Grigoriev I.V."/>
        </authorList>
    </citation>
    <scope>NUCLEOTIDE SEQUENCE [LARGE SCALE GENOMIC DNA]</scope>
    <source>
        <strain evidence="2 3">CBS 129021</strain>
    </source>
</reference>
<dbReference type="Proteomes" id="UP000193689">
    <property type="component" value="Unassembled WGS sequence"/>
</dbReference>
<sequence>PKYNFSDNVLDRILLGLWTKKDLIYIHERSRIQFHFLLLMYCWSGARIGTFFTHGLLYEV</sequence>
<comment type="caution">
    <text evidence="2">The sequence shown here is derived from an EMBL/GenBank/DDBJ whole genome shotgun (WGS) entry which is preliminary data.</text>
</comment>
<dbReference type="GeneID" id="63772791"/>
<proteinExistence type="predicted"/>
<accession>A0A1Y2DKX2</accession>
<feature type="transmembrane region" description="Helical" evidence="1">
    <location>
        <begin position="36"/>
        <end position="57"/>
    </location>
</feature>
<name>A0A1Y2DKX2_9PEZI</name>